<protein>
    <submittedName>
        <fullName evidence="2">Uncharacterized protein</fullName>
    </submittedName>
</protein>
<feature type="compositionally biased region" description="Low complexity" evidence="1">
    <location>
        <begin position="60"/>
        <end position="74"/>
    </location>
</feature>
<comment type="caution">
    <text evidence="2">The sequence shown here is derived from an EMBL/GenBank/DDBJ whole genome shotgun (WGS) entry which is preliminary data.</text>
</comment>
<gene>
    <name evidence="2" type="ORF">HYQ45_000800</name>
</gene>
<feature type="compositionally biased region" description="Polar residues" evidence="1">
    <location>
        <begin position="38"/>
        <end position="54"/>
    </location>
</feature>
<dbReference type="EMBL" id="JAEMWZ010000012">
    <property type="protein sequence ID" value="KAG7142883.1"/>
    <property type="molecule type" value="Genomic_DNA"/>
</dbReference>
<evidence type="ECO:0000313" key="3">
    <source>
        <dbReference type="Proteomes" id="UP000689129"/>
    </source>
</evidence>
<organism evidence="2 3">
    <name type="scientific">Verticillium longisporum</name>
    <name type="common">Verticillium dahliae var. longisporum</name>
    <dbReference type="NCBI Taxonomy" id="100787"/>
    <lineage>
        <taxon>Eukaryota</taxon>
        <taxon>Fungi</taxon>
        <taxon>Dikarya</taxon>
        <taxon>Ascomycota</taxon>
        <taxon>Pezizomycotina</taxon>
        <taxon>Sordariomycetes</taxon>
        <taxon>Hypocreomycetidae</taxon>
        <taxon>Glomerellales</taxon>
        <taxon>Plectosphaerellaceae</taxon>
        <taxon>Verticillium</taxon>
    </lineage>
</organism>
<reference evidence="2" key="1">
    <citation type="journal article" date="2021" name="Mol. Plant Pathol.">
        <title>A 20-kb lineage-specific genomic region tames virulence in pathogenic amphidiploid Verticillium longisporum.</title>
        <authorList>
            <person name="Harting R."/>
            <person name="Starke J."/>
            <person name="Kusch H."/>
            <person name="Poggeler S."/>
            <person name="Maurus I."/>
            <person name="Schluter R."/>
            <person name="Landesfeind M."/>
            <person name="Bulla I."/>
            <person name="Nowrousian M."/>
            <person name="de Jonge R."/>
            <person name="Stahlhut G."/>
            <person name="Hoff K.J."/>
            <person name="Asshauer K.P."/>
            <person name="Thurmer A."/>
            <person name="Stanke M."/>
            <person name="Daniel R."/>
            <person name="Morgenstern B."/>
            <person name="Thomma B.P.H.J."/>
            <person name="Kronstad J.W."/>
            <person name="Braus-Stromeyer S.A."/>
            <person name="Braus G.H."/>
        </authorList>
    </citation>
    <scope>NUCLEOTIDE SEQUENCE</scope>
    <source>
        <strain evidence="2">Vl32</strain>
    </source>
</reference>
<accession>A0A8I3A1H6</accession>
<evidence type="ECO:0000256" key="1">
    <source>
        <dbReference type="SAM" id="MobiDB-lite"/>
    </source>
</evidence>
<name>A0A8I3A1H6_VERLO</name>
<sequence>MSSLKQRCTVPISYHARRSNGGWISTHCCPLQLQRASSFDTCDSSRAKNSNKSPGGTREPTQSTATTATAGAASPPTPGPRQNS</sequence>
<dbReference type="Proteomes" id="UP000689129">
    <property type="component" value="Unassembled WGS sequence"/>
</dbReference>
<feature type="region of interest" description="Disordered" evidence="1">
    <location>
        <begin position="38"/>
        <end position="84"/>
    </location>
</feature>
<evidence type="ECO:0000313" key="2">
    <source>
        <dbReference type="EMBL" id="KAG7142883.1"/>
    </source>
</evidence>
<dbReference type="AlphaFoldDB" id="A0A8I3A1H6"/>
<proteinExistence type="predicted"/>
<feature type="compositionally biased region" description="Pro residues" evidence="1">
    <location>
        <begin position="75"/>
        <end position="84"/>
    </location>
</feature>